<evidence type="ECO:0000313" key="2">
    <source>
        <dbReference type="EMBL" id="CAL5093820.1"/>
    </source>
</evidence>
<organism evidence="2 3">
    <name type="scientific">Urochloa decumbens</name>
    <dbReference type="NCBI Taxonomy" id="240449"/>
    <lineage>
        <taxon>Eukaryota</taxon>
        <taxon>Viridiplantae</taxon>
        <taxon>Streptophyta</taxon>
        <taxon>Embryophyta</taxon>
        <taxon>Tracheophyta</taxon>
        <taxon>Spermatophyta</taxon>
        <taxon>Magnoliopsida</taxon>
        <taxon>Liliopsida</taxon>
        <taxon>Poales</taxon>
        <taxon>Poaceae</taxon>
        <taxon>PACMAD clade</taxon>
        <taxon>Panicoideae</taxon>
        <taxon>Panicodae</taxon>
        <taxon>Paniceae</taxon>
        <taxon>Melinidinae</taxon>
        <taxon>Urochloa</taxon>
    </lineage>
</organism>
<dbReference type="InterPro" id="IPR056594">
    <property type="entry name" value="AT5G49610-like_b-prop"/>
</dbReference>
<reference evidence="3" key="1">
    <citation type="submission" date="2024-06" db="EMBL/GenBank/DDBJ databases">
        <authorList>
            <person name="Ryan C."/>
        </authorList>
    </citation>
    <scope>NUCLEOTIDE SEQUENCE [LARGE SCALE GENOMIC DNA]</scope>
</reference>
<dbReference type="InterPro" id="IPR036047">
    <property type="entry name" value="F-box-like_dom_sf"/>
</dbReference>
<dbReference type="EMBL" id="OZ075119">
    <property type="protein sequence ID" value="CAL5093820.1"/>
    <property type="molecule type" value="Genomic_DNA"/>
</dbReference>
<feature type="domain" description="F-box protein AT5G49610-like beta-propeller" evidence="1">
    <location>
        <begin position="215"/>
        <end position="381"/>
    </location>
</feature>
<dbReference type="SUPFAM" id="SSF81383">
    <property type="entry name" value="F-box domain"/>
    <property type="match status" value="1"/>
</dbReference>
<reference evidence="2 3" key="2">
    <citation type="submission" date="2024-10" db="EMBL/GenBank/DDBJ databases">
        <authorList>
            <person name="Ryan C."/>
        </authorList>
    </citation>
    <scope>NUCLEOTIDE SEQUENCE [LARGE SCALE GENOMIC DNA]</scope>
</reference>
<protein>
    <recommendedName>
        <fullName evidence="1">F-box protein AT5G49610-like beta-propeller domain-containing protein</fullName>
    </recommendedName>
</protein>
<proteinExistence type="predicted"/>
<keyword evidence="3" id="KW-1185">Reference proteome</keyword>
<sequence length="390" mass="42689">MASQQPPRLRLRLPPTANPQAPAAATTILDLGADLLLDIFLRLPSLPSLVRAALTCRSFLAAVRCSPAFRRSFRELHQPPLLGLFFDPDGPDAPSFAPLRRRSDPGLAAAVRGADFFLTRVPAADDASPGWEILDCRGGYLLLVSWGSEQIYAYSPVTRALDLIPMPPDDIAEGSDGEFVYHGFHMVSSDEVPGSFRVVCLCFDATQVRAAVFSSATRSTQVNGSLYSAHADQAYMVVLDTATMQFSCIDLPDQLEGRGHLYRAGETKDGKLCIVCAIHFNLFVWYRRAGADGVDKWALDRIFALEGEVLEATGGSSDEHGALKVLDIMDGIVYLSTSETLKDASLPCWFLTFCLETSKLEKLFHKLNDSYVHPYSMGWPPSLVADIVNP</sequence>
<accession>A0ABC9GGK0</accession>
<evidence type="ECO:0000259" key="1">
    <source>
        <dbReference type="Pfam" id="PF23635"/>
    </source>
</evidence>
<dbReference type="Pfam" id="PF23635">
    <property type="entry name" value="Beta-prop_AT5G49610-like"/>
    <property type="match status" value="1"/>
</dbReference>
<gene>
    <name evidence="2" type="ORF">URODEC1_LOCUS115559</name>
</gene>
<dbReference type="PANTHER" id="PTHR33207">
    <property type="entry name" value="F-BOX DOMAIN CONTAINING PROTEIN-RELATED"/>
    <property type="match status" value="1"/>
</dbReference>
<dbReference type="AlphaFoldDB" id="A0ABC9GGK0"/>
<name>A0ABC9GGK0_9POAL</name>
<dbReference type="Proteomes" id="UP001497457">
    <property type="component" value="Chromosome 9rd"/>
</dbReference>
<evidence type="ECO:0000313" key="3">
    <source>
        <dbReference type="Proteomes" id="UP001497457"/>
    </source>
</evidence>